<dbReference type="GO" id="GO:0050660">
    <property type="term" value="F:flavin adenine dinucleotide binding"/>
    <property type="evidence" value="ECO:0007669"/>
    <property type="project" value="InterPro"/>
</dbReference>
<dbReference type="Proteomes" id="UP000266568">
    <property type="component" value="Unassembled WGS sequence"/>
</dbReference>
<reference evidence="1 2" key="1">
    <citation type="submission" date="2018-08" db="EMBL/GenBank/DDBJ databases">
        <title>Genomic Encyclopedia of Type Strains, Phase IV (KMG-IV): sequencing the most valuable type-strain genomes for metagenomic binning, comparative biology and taxonomic classification.</title>
        <authorList>
            <person name="Goeker M."/>
        </authorList>
    </citation>
    <scope>NUCLEOTIDE SEQUENCE [LARGE SCALE GENOMIC DNA]</scope>
    <source>
        <strain evidence="1 2">DSM 25527</strain>
    </source>
</reference>
<feature type="non-terminal residue" evidence="1">
    <location>
        <position position="54"/>
    </location>
</feature>
<dbReference type="SUPFAM" id="SSF56645">
    <property type="entry name" value="Acyl-CoA dehydrogenase NM domain-like"/>
    <property type="match status" value="1"/>
</dbReference>
<dbReference type="GO" id="GO:0016627">
    <property type="term" value="F:oxidoreductase activity, acting on the CH-CH group of donors"/>
    <property type="evidence" value="ECO:0007669"/>
    <property type="project" value="InterPro"/>
</dbReference>
<evidence type="ECO:0000313" key="2">
    <source>
        <dbReference type="Proteomes" id="UP000266568"/>
    </source>
</evidence>
<sequence length="54" mass="6113">MAGMAAFDWADAFYLDDQLTDDERMIRDTARAYAVDKLAPRVIEAFNDEITDPA</sequence>
<dbReference type="AlphaFoldDB" id="A0A397NGG6"/>
<accession>A0A397NGG6</accession>
<keyword evidence="2" id="KW-1185">Reference proteome</keyword>
<gene>
    <name evidence="1" type="ORF">DFR49_4165</name>
</gene>
<evidence type="ECO:0008006" key="3">
    <source>
        <dbReference type="Google" id="ProtNLM"/>
    </source>
</evidence>
<dbReference type="Gene3D" id="1.10.540.10">
    <property type="entry name" value="Acyl-CoA dehydrogenase/oxidase, N-terminal domain"/>
    <property type="match status" value="1"/>
</dbReference>
<dbReference type="InterPro" id="IPR009100">
    <property type="entry name" value="AcylCoA_DH/oxidase_NM_dom_sf"/>
</dbReference>
<organism evidence="1 2">
    <name type="scientific">Hephaestia caeni</name>
    <dbReference type="NCBI Taxonomy" id="645617"/>
    <lineage>
        <taxon>Bacteria</taxon>
        <taxon>Pseudomonadati</taxon>
        <taxon>Pseudomonadota</taxon>
        <taxon>Alphaproteobacteria</taxon>
        <taxon>Sphingomonadales</taxon>
        <taxon>Sphingomonadaceae</taxon>
        <taxon>Hephaestia</taxon>
    </lineage>
</organism>
<dbReference type="InterPro" id="IPR037069">
    <property type="entry name" value="AcylCoA_DH/ox_N_sf"/>
</dbReference>
<dbReference type="EMBL" id="QXDC01000006">
    <property type="protein sequence ID" value="RIA35388.1"/>
    <property type="molecule type" value="Genomic_DNA"/>
</dbReference>
<comment type="caution">
    <text evidence="1">The sequence shown here is derived from an EMBL/GenBank/DDBJ whole genome shotgun (WGS) entry which is preliminary data.</text>
</comment>
<name>A0A397NGG6_9SPHN</name>
<protein>
    <recommendedName>
        <fullName evidence="3">Acyl-CoA dehydrogenase-like protein</fullName>
    </recommendedName>
</protein>
<evidence type="ECO:0000313" key="1">
    <source>
        <dbReference type="EMBL" id="RIA35388.1"/>
    </source>
</evidence>
<proteinExistence type="predicted"/>